<accession>A0A146KBE2</accession>
<dbReference type="Gene3D" id="3.30.470.20">
    <property type="entry name" value="ATP-grasp fold, B domain"/>
    <property type="match status" value="1"/>
</dbReference>
<dbReference type="Pfam" id="PF03133">
    <property type="entry name" value="TTL"/>
    <property type="match status" value="1"/>
</dbReference>
<dbReference type="AlphaFoldDB" id="A0A146KBE2"/>
<dbReference type="GO" id="GO:0000226">
    <property type="term" value="P:microtubule cytoskeleton organization"/>
    <property type="evidence" value="ECO:0007669"/>
    <property type="project" value="TreeGrafter"/>
</dbReference>
<dbReference type="PANTHER" id="PTHR12241">
    <property type="entry name" value="TUBULIN POLYGLUTAMYLASE"/>
    <property type="match status" value="1"/>
</dbReference>
<keyword evidence="3" id="KW-0067">ATP-binding</keyword>
<dbReference type="InterPro" id="IPR004344">
    <property type="entry name" value="TTL/TTLL_fam"/>
</dbReference>
<evidence type="ECO:0000256" key="2">
    <source>
        <dbReference type="ARBA" id="ARBA00022741"/>
    </source>
</evidence>
<evidence type="ECO:0000256" key="1">
    <source>
        <dbReference type="ARBA" id="ARBA00022598"/>
    </source>
</evidence>
<dbReference type="GO" id="GO:0005524">
    <property type="term" value="F:ATP binding"/>
    <property type="evidence" value="ECO:0007669"/>
    <property type="project" value="UniProtKB-KW"/>
</dbReference>
<name>A0A146KBE2_9EUKA</name>
<keyword evidence="1 4" id="KW-0436">Ligase</keyword>
<evidence type="ECO:0000256" key="3">
    <source>
        <dbReference type="ARBA" id="ARBA00022840"/>
    </source>
</evidence>
<organism evidence="4">
    <name type="scientific">Trepomonas sp. PC1</name>
    <dbReference type="NCBI Taxonomy" id="1076344"/>
    <lineage>
        <taxon>Eukaryota</taxon>
        <taxon>Metamonada</taxon>
        <taxon>Diplomonadida</taxon>
        <taxon>Hexamitidae</taxon>
        <taxon>Hexamitinae</taxon>
        <taxon>Trepomonas</taxon>
    </lineage>
</organism>
<dbReference type="GO" id="GO:0015631">
    <property type="term" value="F:tubulin binding"/>
    <property type="evidence" value="ECO:0007669"/>
    <property type="project" value="TreeGrafter"/>
</dbReference>
<feature type="non-terminal residue" evidence="4">
    <location>
        <position position="441"/>
    </location>
</feature>
<gene>
    <name evidence="4" type="ORF">TPC1_15255</name>
</gene>
<proteinExistence type="predicted"/>
<keyword evidence="2" id="KW-0547">Nucleotide-binding</keyword>
<dbReference type="EMBL" id="GDID01003897">
    <property type="protein sequence ID" value="JAP92709.1"/>
    <property type="molecule type" value="Transcribed_RNA"/>
</dbReference>
<feature type="non-terminal residue" evidence="4">
    <location>
        <position position="1"/>
    </location>
</feature>
<dbReference type="GO" id="GO:0070740">
    <property type="term" value="F:tubulin-glutamic acid ligase activity"/>
    <property type="evidence" value="ECO:0007669"/>
    <property type="project" value="TreeGrafter"/>
</dbReference>
<dbReference type="GO" id="GO:0036064">
    <property type="term" value="C:ciliary basal body"/>
    <property type="evidence" value="ECO:0007669"/>
    <property type="project" value="TreeGrafter"/>
</dbReference>
<evidence type="ECO:0000313" key="4">
    <source>
        <dbReference type="EMBL" id="JAP92709.1"/>
    </source>
</evidence>
<reference evidence="4" key="1">
    <citation type="submission" date="2015-07" db="EMBL/GenBank/DDBJ databases">
        <title>Adaptation to a free-living lifestyle via gene acquisitions in the diplomonad Trepomonas sp. PC1.</title>
        <authorList>
            <person name="Xu F."/>
            <person name="Jerlstrom-Hultqvist J."/>
            <person name="Kolisko M."/>
            <person name="Simpson A.G.B."/>
            <person name="Roger A.J."/>
            <person name="Svard S.G."/>
            <person name="Andersson J.O."/>
        </authorList>
    </citation>
    <scope>NUCLEOTIDE SEQUENCE</scope>
    <source>
        <strain evidence="4">PC1</strain>
    </source>
</reference>
<sequence length="441" mass="51731">SQQFHFFSQDFPQYCCLPQVILCDIDFDIVCIVDFIELIYLFVVFPLHPKMLLIFTIQAIYSTYHSRTSQFFPFDYSNTSKYCFESPSCLCKLQAADMYWESYNFDFKRKFDLLQDIFVNRLPGTEQLTEKDLLQKNLDSFNQWNKGSPRLIPLSHNSSNQNFISKPALQTQSIQLVVNKDPPGGRFVVQNFISNQSTYKGLKYEIRALFLVTNFDPLTVFSYKNGFVRFTDQQIMRNIGSQHNEKIKDFQQNISIKEFYKVVKDHKDEFPFSARQLQLKLQLLVHDLVKQAYKPALASYREHMYSVKRFQLLGIDVFAYQNGSLNAFEVNANSILEPDVNFDKTNSKIEAYEEILKIVQYKNRKALENITIDVKLSFNVSYLKQKIINKEEIGLEELTQFERDILQIKTAQQEKADKFEYISFCDDIEALNSYLTILSCL</sequence>
<protein>
    <submittedName>
        <fullName evidence="4">Tubulin-tyrosine ligase family protein</fullName>
    </submittedName>
</protein>